<dbReference type="SUPFAM" id="SSF54373">
    <property type="entry name" value="FAD-linked reductases, C-terminal domain"/>
    <property type="match status" value="1"/>
</dbReference>
<dbReference type="RefSeq" id="WP_085357790.1">
    <property type="nucleotide sequence ID" value="NZ_MTAB01000002.1"/>
</dbReference>
<comment type="caution">
    <text evidence="3">The sequence shown here is derived from an EMBL/GenBank/DDBJ whole genome shotgun (WGS) entry which is preliminary data.</text>
</comment>
<dbReference type="InterPro" id="IPR006076">
    <property type="entry name" value="FAD-dep_OxRdtase"/>
</dbReference>
<dbReference type="EMBL" id="MTAB01000002">
    <property type="protein sequence ID" value="OSI25037.1"/>
    <property type="molecule type" value="Genomic_DNA"/>
</dbReference>
<evidence type="ECO:0000256" key="1">
    <source>
        <dbReference type="ARBA" id="ARBA00023002"/>
    </source>
</evidence>
<feature type="domain" description="FAD dependent oxidoreductase" evidence="2">
    <location>
        <begin position="9"/>
        <end position="395"/>
    </location>
</feature>
<organism evidence="3 4">
    <name type="scientific">Neisseria dumasiana</name>
    <dbReference type="NCBI Taxonomy" id="1931275"/>
    <lineage>
        <taxon>Bacteria</taxon>
        <taxon>Pseudomonadati</taxon>
        <taxon>Pseudomonadota</taxon>
        <taxon>Betaproteobacteria</taxon>
        <taxon>Neisseriales</taxon>
        <taxon>Neisseriaceae</taxon>
        <taxon>Neisseria</taxon>
    </lineage>
</organism>
<dbReference type="PANTHER" id="PTHR13847">
    <property type="entry name" value="SARCOSINE DEHYDROGENASE-RELATED"/>
    <property type="match status" value="1"/>
</dbReference>
<dbReference type="OrthoDB" id="18526at2"/>
<dbReference type="GO" id="GO:0005737">
    <property type="term" value="C:cytoplasm"/>
    <property type="evidence" value="ECO:0007669"/>
    <property type="project" value="TreeGrafter"/>
</dbReference>
<gene>
    <name evidence="3" type="ORF">BV912_01275</name>
</gene>
<sequence length="417" mass="45800">MSGQVFSAAVVGGGIVGLSIALALQSSGESVLLLERDTVCGGASYGNAGHIATEQVFPIASPDVLKQLPKMLFDPLGPLRLDWKYLPKITPWLFSLLRHLTPERFRRSHHALMALNSRALPAWQAFAREWGVEKHIRIEGSLLVCETESGQAALQKHGRALNELGVVNEWLDRARLHEREPALADTQRGALFYPDTGHVVDLAGMAADLQQAFIRAGGTVSEHTDVSDIQSFSDGLFRIIGGGKAFEAKRVVIAAGAFSKPWLKKLCGSDVPLDTERGYHLMLPHSRDILNVPVSSFERKFIMTPMNAGLRLAGTVEFAGLDAPPNMERAEQLFRLAEPMLKGRLNRQDAVPWMGFRPSVADSLPVIDRKENVLLAFGHQHLGLTQAPLTAQLVKALYFGEQPAMDLSPYRFNRFGS</sequence>
<dbReference type="STRING" id="1931275.BV914_01805"/>
<proteinExistence type="predicted"/>
<protein>
    <submittedName>
        <fullName evidence="3">FAD-dependent oxidoreductase</fullName>
    </submittedName>
</protein>
<keyword evidence="1" id="KW-0560">Oxidoreductase</keyword>
<evidence type="ECO:0000313" key="3">
    <source>
        <dbReference type="EMBL" id="OSI25037.1"/>
    </source>
</evidence>
<dbReference type="GO" id="GO:0016491">
    <property type="term" value="F:oxidoreductase activity"/>
    <property type="evidence" value="ECO:0007669"/>
    <property type="project" value="UniProtKB-KW"/>
</dbReference>
<reference evidence="4" key="1">
    <citation type="submission" date="2017-01" db="EMBL/GenBank/DDBJ databases">
        <authorList>
            <person name="Mah S.A."/>
            <person name="Swanson W.J."/>
            <person name="Moy G.W."/>
            <person name="Vacquier V.D."/>
        </authorList>
    </citation>
    <scope>NUCLEOTIDE SEQUENCE [LARGE SCALE GENOMIC DNA]</scope>
    <source>
        <strain evidence="4">124861</strain>
    </source>
</reference>
<dbReference type="Proteomes" id="UP000193303">
    <property type="component" value="Unassembled WGS sequence"/>
</dbReference>
<dbReference type="SUPFAM" id="SSF51905">
    <property type="entry name" value="FAD/NAD(P)-binding domain"/>
    <property type="match status" value="1"/>
</dbReference>
<evidence type="ECO:0000259" key="2">
    <source>
        <dbReference type="Pfam" id="PF01266"/>
    </source>
</evidence>
<dbReference type="PANTHER" id="PTHR13847:SF289">
    <property type="entry name" value="GLYCINE OXIDASE"/>
    <property type="match status" value="1"/>
</dbReference>
<name>A0A1X3DLI4_9NEIS</name>
<evidence type="ECO:0000313" key="4">
    <source>
        <dbReference type="Proteomes" id="UP000193303"/>
    </source>
</evidence>
<dbReference type="AlphaFoldDB" id="A0A1X3DLI4"/>
<dbReference type="Pfam" id="PF01266">
    <property type="entry name" value="DAO"/>
    <property type="match status" value="1"/>
</dbReference>
<dbReference type="InterPro" id="IPR036188">
    <property type="entry name" value="FAD/NAD-bd_sf"/>
</dbReference>
<dbReference type="Gene3D" id="3.50.50.60">
    <property type="entry name" value="FAD/NAD(P)-binding domain"/>
    <property type="match status" value="2"/>
</dbReference>
<dbReference type="Gene3D" id="3.30.9.10">
    <property type="entry name" value="D-Amino Acid Oxidase, subunit A, domain 2"/>
    <property type="match status" value="1"/>
</dbReference>
<accession>A0A1X3DLI4</accession>